<accession>A0A1C3PG80</accession>
<name>A0A1C3PG80_9ACTN</name>
<proteinExistence type="predicted"/>
<dbReference type="InterPro" id="IPR051397">
    <property type="entry name" value="Zn-ADH-like_protein"/>
</dbReference>
<gene>
    <name evidence="2" type="ORF">FDG2_6068</name>
</gene>
<dbReference type="GO" id="GO:0016491">
    <property type="term" value="F:oxidoreductase activity"/>
    <property type="evidence" value="ECO:0007669"/>
    <property type="project" value="InterPro"/>
</dbReference>
<dbReference type="Pfam" id="PF08240">
    <property type="entry name" value="ADH_N"/>
    <property type="match status" value="1"/>
</dbReference>
<dbReference type="AlphaFoldDB" id="A0A1C3PG80"/>
<dbReference type="Proteomes" id="UP000199013">
    <property type="component" value="Unassembled WGS sequence"/>
</dbReference>
<reference evidence="3" key="1">
    <citation type="submission" date="2016-02" db="EMBL/GenBank/DDBJ databases">
        <authorList>
            <person name="Wibberg D."/>
        </authorList>
    </citation>
    <scope>NUCLEOTIDE SEQUENCE [LARGE SCALE GENOMIC DNA]</scope>
</reference>
<dbReference type="EMBL" id="FLUV01002498">
    <property type="protein sequence ID" value="SBW28841.1"/>
    <property type="molecule type" value="Genomic_DNA"/>
</dbReference>
<dbReference type="PANTHER" id="PTHR43677:SF4">
    <property type="entry name" value="QUINONE OXIDOREDUCTASE-LIKE PROTEIN 2"/>
    <property type="match status" value="1"/>
</dbReference>
<dbReference type="SUPFAM" id="SSF51735">
    <property type="entry name" value="NAD(P)-binding Rossmann-fold domains"/>
    <property type="match status" value="1"/>
</dbReference>
<dbReference type="InterPro" id="IPR013149">
    <property type="entry name" value="ADH-like_C"/>
</dbReference>
<evidence type="ECO:0000313" key="3">
    <source>
        <dbReference type="Proteomes" id="UP000199013"/>
    </source>
</evidence>
<dbReference type="CDD" id="cd08270">
    <property type="entry name" value="MDR4"/>
    <property type="match status" value="1"/>
</dbReference>
<evidence type="ECO:0000259" key="1">
    <source>
        <dbReference type="SMART" id="SM00829"/>
    </source>
</evidence>
<organism evidence="2 3">
    <name type="scientific">Candidatus Protofrankia californiensis</name>
    <dbReference type="NCBI Taxonomy" id="1839754"/>
    <lineage>
        <taxon>Bacteria</taxon>
        <taxon>Bacillati</taxon>
        <taxon>Actinomycetota</taxon>
        <taxon>Actinomycetes</taxon>
        <taxon>Frankiales</taxon>
        <taxon>Frankiaceae</taxon>
        <taxon>Protofrankia</taxon>
    </lineage>
</organism>
<dbReference type="InterPro" id="IPR011032">
    <property type="entry name" value="GroES-like_sf"/>
</dbReference>
<dbReference type="SUPFAM" id="SSF50129">
    <property type="entry name" value="GroES-like"/>
    <property type="match status" value="1"/>
</dbReference>
<dbReference type="PANTHER" id="PTHR43677">
    <property type="entry name" value="SHORT-CHAIN DEHYDROGENASE/REDUCTASE"/>
    <property type="match status" value="1"/>
</dbReference>
<dbReference type="InterPro" id="IPR013154">
    <property type="entry name" value="ADH-like_N"/>
</dbReference>
<sequence>MQALLAAPDVAGGIRFADVPEPVPSPHQVLVDVRHASVNSGEVRHLELQPAGAVLGYDAAGYVVRTAEDGTGPGVGERVVAFGIGAWGRRAVFGTDSVAVVPASLDLAAAAALPLVGMTALRTLRAVGSVLGRRVLVTGAAGGVGRLAVQLARLGGAHVIASVGSARRIDGLAALGADEVVVGLDAVDAPVDVIIENVGGAHLVTAWGLLKPGGSLQSVGWVSGEPAVFPPNSTFALGPAKTLQSFGDASNPGPDLAVLVDLAARGTIKPEVGWRGSWERIGDAIQALIGRKVAGKVVIDLDDTAGSHPR</sequence>
<dbReference type="InterPro" id="IPR036291">
    <property type="entry name" value="NAD(P)-bd_dom_sf"/>
</dbReference>
<dbReference type="SMART" id="SM00829">
    <property type="entry name" value="PKS_ER"/>
    <property type="match status" value="1"/>
</dbReference>
<dbReference type="Pfam" id="PF00107">
    <property type="entry name" value="ADH_zinc_N"/>
    <property type="match status" value="1"/>
</dbReference>
<dbReference type="Gene3D" id="3.90.180.10">
    <property type="entry name" value="Medium-chain alcohol dehydrogenases, catalytic domain"/>
    <property type="match status" value="1"/>
</dbReference>
<dbReference type="Gene3D" id="3.40.50.720">
    <property type="entry name" value="NAD(P)-binding Rossmann-like Domain"/>
    <property type="match status" value="1"/>
</dbReference>
<feature type="domain" description="Enoyl reductase (ER)" evidence="1">
    <location>
        <begin position="12"/>
        <end position="299"/>
    </location>
</feature>
<protein>
    <submittedName>
        <fullName evidence="2">Alcohol dehydrogenase zinc-binding domain-containing protein</fullName>
    </submittedName>
</protein>
<evidence type="ECO:0000313" key="2">
    <source>
        <dbReference type="EMBL" id="SBW28841.1"/>
    </source>
</evidence>
<dbReference type="InterPro" id="IPR020843">
    <property type="entry name" value="ER"/>
</dbReference>
<keyword evidence="3" id="KW-1185">Reference proteome</keyword>